<evidence type="ECO:0000313" key="3">
    <source>
        <dbReference type="Proteomes" id="UP000346198"/>
    </source>
</evidence>
<dbReference type="EMBL" id="CAAHFH010000001">
    <property type="protein sequence ID" value="VGO19299.1"/>
    <property type="molecule type" value="Genomic_DNA"/>
</dbReference>
<evidence type="ECO:0000256" key="1">
    <source>
        <dbReference type="SAM" id="Phobius"/>
    </source>
</evidence>
<organism evidence="2 3">
    <name type="scientific">Pontiella sulfatireligans</name>
    <dbReference type="NCBI Taxonomy" id="2750658"/>
    <lineage>
        <taxon>Bacteria</taxon>
        <taxon>Pseudomonadati</taxon>
        <taxon>Kiritimatiellota</taxon>
        <taxon>Kiritimatiellia</taxon>
        <taxon>Kiritimatiellales</taxon>
        <taxon>Pontiellaceae</taxon>
        <taxon>Pontiella</taxon>
    </lineage>
</organism>
<feature type="transmembrane region" description="Helical" evidence="1">
    <location>
        <begin position="24"/>
        <end position="42"/>
    </location>
</feature>
<dbReference type="RefSeq" id="WP_168433063.1">
    <property type="nucleotide sequence ID" value="NZ_CAAHFH010000001.1"/>
</dbReference>
<sequence length="46" mass="5291">MEEKQYELETTTEIKQGHADVGKFNIAVEIVLTIVCIVYLILHFNP</sequence>
<keyword evidence="1" id="KW-0812">Transmembrane</keyword>
<evidence type="ECO:0000313" key="2">
    <source>
        <dbReference type="EMBL" id="VGO19299.1"/>
    </source>
</evidence>
<dbReference type="Proteomes" id="UP000346198">
    <property type="component" value="Unassembled WGS sequence"/>
</dbReference>
<keyword evidence="1" id="KW-1133">Transmembrane helix</keyword>
<name>A0A6C2UH90_9BACT</name>
<reference evidence="2 3" key="1">
    <citation type="submission" date="2019-04" db="EMBL/GenBank/DDBJ databases">
        <authorList>
            <person name="Van Vliet M D."/>
        </authorList>
    </citation>
    <scope>NUCLEOTIDE SEQUENCE [LARGE SCALE GENOMIC DNA]</scope>
    <source>
        <strain evidence="2 3">F21</strain>
    </source>
</reference>
<accession>A0A6C2UH90</accession>
<proteinExistence type="predicted"/>
<keyword evidence="1" id="KW-0472">Membrane</keyword>
<protein>
    <submittedName>
        <fullName evidence="2">Uncharacterized protein</fullName>
    </submittedName>
</protein>
<dbReference type="AlphaFoldDB" id="A0A6C2UH90"/>
<keyword evidence="3" id="KW-1185">Reference proteome</keyword>
<gene>
    <name evidence="2" type="ORF">SCARR_01357</name>
</gene>